<evidence type="ECO:0000256" key="5">
    <source>
        <dbReference type="ARBA" id="ARBA00023002"/>
    </source>
</evidence>
<feature type="signal peptide" evidence="8">
    <location>
        <begin position="1"/>
        <end position="25"/>
    </location>
</feature>
<dbReference type="FunFam" id="1.10.1040.10:FF:000006">
    <property type="entry name" value="3-hydroxyisobutyrate dehydrogenase"/>
    <property type="match status" value="1"/>
</dbReference>
<dbReference type="STRING" id="51028.A0A0N4VBQ5"/>
<reference evidence="13" key="1">
    <citation type="submission" date="2017-02" db="UniProtKB">
        <authorList>
            <consortium name="WormBaseParasite"/>
        </authorList>
    </citation>
    <scope>IDENTIFICATION</scope>
</reference>
<dbReference type="InterPro" id="IPR029154">
    <property type="entry name" value="HIBADH-like_NADP-bd"/>
</dbReference>
<keyword evidence="5" id="KW-0560">Oxidoreductase</keyword>
<dbReference type="Gene3D" id="3.40.50.720">
    <property type="entry name" value="NAD(P)-binding Rossmann-like Domain"/>
    <property type="match status" value="1"/>
</dbReference>
<dbReference type="PANTHER" id="PTHR22981:SF7">
    <property type="entry name" value="3-HYDROXYISOBUTYRATE DEHYDROGENASE, MITOCHONDRIAL"/>
    <property type="match status" value="1"/>
</dbReference>
<evidence type="ECO:0000256" key="1">
    <source>
        <dbReference type="ARBA" id="ARBA00005109"/>
    </source>
</evidence>
<feature type="domain" description="3-hydroxyisobutyrate dehydrogenase-like NAD-binding" evidence="10">
    <location>
        <begin position="167"/>
        <end position="295"/>
    </location>
</feature>
<evidence type="ECO:0000256" key="2">
    <source>
        <dbReference type="ARBA" id="ARBA00006013"/>
    </source>
</evidence>
<evidence type="ECO:0000259" key="10">
    <source>
        <dbReference type="Pfam" id="PF14833"/>
    </source>
</evidence>
<evidence type="ECO:0000256" key="3">
    <source>
        <dbReference type="ARBA" id="ARBA00012991"/>
    </source>
</evidence>
<dbReference type="GO" id="GO:0006574">
    <property type="term" value="P:L-valine catabolic process"/>
    <property type="evidence" value="ECO:0007669"/>
    <property type="project" value="TreeGrafter"/>
</dbReference>
<evidence type="ECO:0000256" key="4">
    <source>
        <dbReference type="ARBA" id="ARBA00022456"/>
    </source>
</evidence>
<dbReference type="GO" id="GO:0005739">
    <property type="term" value="C:mitochondrion"/>
    <property type="evidence" value="ECO:0007669"/>
    <property type="project" value="TreeGrafter"/>
</dbReference>
<comment type="catalytic activity">
    <reaction evidence="7">
        <text>3-hydroxy-2-methylpropanoate + NAD(+) = 2-methyl-3-oxopropanoate + NADH + H(+)</text>
        <dbReference type="Rhea" id="RHEA:17681"/>
        <dbReference type="ChEBI" id="CHEBI:11805"/>
        <dbReference type="ChEBI" id="CHEBI:15378"/>
        <dbReference type="ChEBI" id="CHEBI:57540"/>
        <dbReference type="ChEBI" id="CHEBI:57700"/>
        <dbReference type="ChEBI" id="CHEBI:57945"/>
        <dbReference type="EC" id="1.1.1.31"/>
    </reaction>
</comment>
<evidence type="ECO:0000256" key="6">
    <source>
        <dbReference type="ARBA" id="ARBA00023027"/>
    </source>
</evidence>
<dbReference type="Pfam" id="PF14833">
    <property type="entry name" value="NAD_binding_11"/>
    <property type="match status" value="1"/>
</dbReference>
<dbReference type="SUPFAM" id="SSF48179">
    <property type="entry name" value="6-phosphogluconate dehydrogenase C-terminal domain-like"/>
    <property type="match status" value="1"/>
</dbReference>
<keyword evidence="4" id="KW-0101">Branched-chain amino acid catabolism</keyword>
<evidence type="ECO:0000259" key="9">
    <source>
        <dbReference type="Pfam" id="PF03446"/>
    </source>
</evidence>
<evidence type="ECO:0000256" key="7">
    <source>
        <dbReference type="ARBA" id="ARBA00049197"/>
    </source>
</evidence>
<feature type="domain" description="6-phosphogluconate dehydrogenase NADP-binding" evidence="9">
    <location>
        <begin position="44"/>
        <end position="164"/>
    </location>
</feature>
<dbReference type="Proteomes" id="UP000274131">
    <property type="component" value="Unassembled WGS sequence"/>
</dbReference>
<gene>
    <name evidence="11" type="ORF">EVEC_LOCUS7455</name>
</gene>
<dbReference type="EMBL" id="UXUI01008929">
    <property type="protein sequence ID" value="VDD92704.1"/>
    <property type="molecule type" value="Genomic_DNA"/>
</dbReference>
<evidence type="ECO:0000256" key="8">
    <source>
        <dbReference type="SAM" id="SignalP"/>
    </source>
</evidence>
<comment type="similarity">
    <text evidence="2">Belongs to the HIBADH-related family. 3-hydroxyisobutyrate dehydrogenase subfamily.</text>
</comment>
<feature type="chain" id="PRO_5043122788" description="3-hydroxyisobutyrate dehydrogenase" evidence="8">
    <location>
        <begin position="26"/>
        <end position="299"/>
    </location>
</feature>
<dbReference type="PIRSF" id="PIRSF000103">
    <property type="entry name" value="HIBADH"/>
    <property type="match status" value="1"/>
</dbReference>
<dbReference type="EC" id="1.1.1.31" evidence="3"/>
<dbReference type="OrthoDB" id="435038at2759"/>
<proteinExistence type="inferred from homology"/>
<dbReference type="InterPro" id="IPR036291">
    <property type="entry name" value="NAD(P)-bd_dom_sf"/>
</dbReference>
<keyword evidence="8" id="KW-0732">Signal</keyword>
<dbReference type="InterPro" id="IPR013328">
    <property type="entry name" value="6PGD_dom2"/>
</dbReference>
<dbReference type="Gene3D" id="1.10.1040.10">
    <property type="entry name" value="N-(1-d-carboxylethyl)-l-norvaline Dehydrogenase, domain 2"/>
    <property type="match status" value="1"/>
</dbReference>
<dbReference type="GO" id="GO:0050661">
    <property type="term" value="F:NADP binding"/>
    <property type="evidence" value="ECO:0007669"/>
    <property type="project" value="InterPro"/>
</dbReference>
<dbReference type="WBParaSite" id="EVEC_0000797101-mRNA-1">
    <property type="protein sequence ID" value="EVEC_0000797101-mRNA-1"/>
    <property type="gene ID" value="EVEC_0000797101"/>
</dbReference>
<dbReference type="GO" id="GO:0051287">
    <property type="term" value="F:NAD binding"/>
    <property type="evidence" value="ECO:0007669"/>
    <property type="project" value="InterPro"/>
</dbReference>
<evidence type="ECO:0000313" key="12">
    <source>
        <dbReference type="Proteomes" id="UP000274131"/>
    </source>
</evidence>
<dbReference type="InterPro" id="IPR006115">
    <property type="entry name" value="6PGDH_NADP-bd"/>
</dbReference>
<organism evidence="13">
    <name type="scientific">Enterobius vermicularis</name>
    <name type="common">Human pinworm</name>
    <dbReference type="NCBI Taxonomy" id="51028"/>
    <lineage>
        <taxon>Eukaryota</taxon>
        <taxon>Metazoa</taxon>
        <taxon>Ecdysozoa</taxon>
        <taxon>Nematoda</taxon>
        <taxon>Chromadorea</taxon>
        <taxon>Rhabditida</taxon>
        <taxon>Spirurina</taxon>
        <taxon>Oxyuridomorpha</taxon>
        <taxon>Oxyuroidea</taxon>
        <taxon>Oxyuridae</taxon>
        <taxon>Enterobius</taxon>
    </lineage>
</organism>
<evidence type="ECO:0000313" key="11">
    <source>
        <dbReference type="EMBL" id="VDD92704.1"/>
    </source>
</evidence>
<reference evidence="11 12" key="2">
    <citation type="submission" date="2018-10" db="EMBL/GenBank/DDBJ databases">
        <authorList>
            <consortium name="Pathogen Informatics"/>
        </authorList>
    </citation>
    <scope>NUCLEOTIDE SEQUENCE [LARGE SCALE GENOMIC DNA]</scope>
</reference>
<comment type="pathway">
    <text evidence="1">Amino-acid degradation; L-valine degradation.</text>
</comment>
<dbReference type="PANTHER" id="PTHR22981">
    <property type="entry name" value="3-HYDROXYISOBUTYRATE DEHYDROGENASE-RELATED"/>
    <property type="match status" value="1"/>
</dbReference>
<keyword evidence="12" id="KW-1185">Reference proteome</keyword>
<dbReference type="SUPFAM" id="SSF51735">
    <property type="entry name" value="NAD(P)-binding Rossmann-fold domains"/>
    <property type="match status" value="1"/>
</dbReference>
<dbReference type="GO" id="GO:0008442">
    <property type="term" value="F:3-hydroxyisobutyrate dehydrogenase activity"/>
    <property type="evidence" value="ECO:0007669"/>
    <property type="project" value="UniProtKB-EC"/>
</dbReference>
<sequence length="299" mass="32095">MHVYLGKCIVHFFFDLLSWHAFVPSSPLICFCVGTKRLPGCFQKLGADVAKSPADVAAACPEIVLMLPSKDEVDDVFSRDDGILSTIKAGTLCIDCSTVDYGFTKSLSERIEAKTAHYVDAPASGGVLAAKRASLTFMIGGDHLSYHRAKALLVLLGRHIVHCGPVGSGQAATMCNRLLFCAQMIGLSEVLNLAEKLGISPDLMTSVINLSSGRCFASENYNPVPGLNEDVPASRGYTKGLKCHHAAKHLQLAQYAAMKTGTAIPLTSLASQIYRLLGNSSKYRDLDVSAVIKFLKGEE</sequence>
<keyword evidence="6" id="KW-0520">NAD</keyword>
<protein>
    <recommendedName>
        <fullName evidence="3">3-hydroxyisobutyrate dehydrogenase</fullName>
        <ecNumber evidence="3">1.1.1.31</ecNumber>
    </recommendedName>
</protein>
<dbReference type="Pfam" id="PF03446">
    <property type="entry name" value="NAD_binding_2"/>
    <property type="match status" value="1"/>
</dbReference>
<name>A0A0N4VBQ5_ENTVE</name>
<accession>A0A0N4VBQ5</accession>
<evidence type="ECO:0000313" key="13">
    <source>
        <dbReference type="WBParaSite" id="EVEC_0000797101-mRNA-1"/>
    </source>
</evidence>
<dbReference type="InterPro" id="IPR008927">
    <property type="entry name" value="6-PGluconate_DH-like_C_sf"/>
</dbReference>
<dbReference type="InterPro" id="IPR015815">
    <property type="entry name" value="HIBADH-related"/>
</dbReference>
<dbReference type="AlphaFoldDB" id="A0A0N4VBQ5"/>